<sequence>MQSAETERILTIEPELRPWLADAIVRFRYLHPEAHLRTEDQSVALTAPSDQMAGLVQELMFCLYRQKIYSETLPLRTMLIEGVTGFASRSS</sequence>
<dbReference type="Proteomes" id="UP000507954">
    <property type="component" value="Unassembled WGS sequence"/>
</dbReference>
<dbReference type="EMBL" id="CABFNB010000163">
    <property type="protein sequence ID" value="VTZ65801.1"/>
    <property type="molecule type" value="Genomic_DNA"/>
</dbReference>
<dbReference type="RefSeq" id="WP_014989242.1">
    <property type="nucleotide sequence ID" value="NZ_CABFNB010000163.1"/>
</dbReference>
<evidence type="ECO:0000313" key="1">
    <source>
        <dbReference type="EMBL" id="VTZ65801.1"/>
    </source>
</evidence>
<reference evidence="1" key="1">
    <citation type="submission" date="2019-06" db="EMBL/GenBank/DDBJ databases">
        <authorList>
            <person name="Le Quere A."/>
            <person name="Colella S."/>
        </authorList>
    </citation>
    <scope>NUCLEOTIDE SEQUENCE</scope>
    <source>
        <strain evidence="1">EmedicaeMD41</strain>
    </source>
</reference>
<dbReference type="AlphaFoldDB" id="A0A508X899"/>
<gene>
    <name evidence="1" type="ORF">EMEDMD4_910018</name>
</gene>
<organism evidence="1">
    <name type="scientific">Sinorhizobium medicae</name>
    <dbReference type="NCBI Taxonomy" id="110321"/>
    <lineage>
        <taxon>Bacteria</taxon>
        <taxon>Pseudomonadati</taxon>
        <taxon>Pseudomonadota</taxon>
        <taxon>Alphaproteobacteria</taxon>
        <taxon>Hyphomicrobiales</taxon>
        <taxon>Rhizobiaceae</taxon>
        <taxon>Sinorhizobium/Ensifer group</taxon>
        <taxon>Sinorhizobium</taxon>
    </lineage>
</organism>
<accession>A0A508X899</accession>
<proteinExistence type="predicted"/>
<protein>
    <submittedName>
        <fullName evidence="1">Uncharacterized protein</fullName>
    </submittedName>
</protein>
<name>A0A508X899_9HYPH</name>